<keyword evidence="2" id="KW-0479">Metal-binding</keyword>
<evidence type="ECO:0000259" key="9">
    <source>
        <dbReference type="Pfam" id="PF02892"/>
    </source>
</evidence>
<dbReference type="SUPFAM" id="SSF57667">
    <property type="entry name" value="beta-beta-alpha zinc fingers"/>
    <property type="match status" value="1"/>
</dbReference>
<evidence type="ECO:0000256" key="5">
    <source>
        <dbReference type="ARBA" id="ARBA00023015"/>
    </source>
</evidence>
<dbReference type="SMART" id="SM00614">
    <property type="entry name" value="ZnF_BED"/>
    <property type="match status" value="1"/>
</dbReference>
<dbReference type="GO" id="GO:0008270">
    <property type="term" value="F:zinc ion binding"/>
    <property type="evidence" value="ECO:0007669"/>
    <property type="project" value="UniProtKB-KW"/>
</dbReference>
<dbReference type="PANTHER" id="PTHR46481">
    <property type="entry name" value="ZINC FINGER BED DOMAIN-CONTAINING PROTEIN 4"/>
    <property type="match status" value="1"/>
</dbReference>
<evidence type="ECO:0000256" key="7">
    <source>
        <dbReference type="ARBA" id="ARBA00023163"/>
    </source>
</evidence>
<feature type="domain" description="HAT C-terminal dimerisation" evidence="10">
    <location>
        <begin position="586"/>
        <end position="666"/>
    </location>
</feature>
<dbReference type="KEGG" id="caua:113094046"/>
<dbReference type="Proteomes" id="UP000515129">
    <property type="component" value="Unplaced"/>
</dbReference>
<dbReference type="GO" id="GO:0003677">
    <property type="term" value="F:DNA binding"/>
    <property type="evidence" value="ECO:0007669"/>
    <property type="project" value="UniProtKB-KW"/>
</dbReference>
<evidence type="ECO:0000256" key="1">
    <source>
        <dbReference type="ARBA" id="ARBA00004123"/>
    </source>
</evidence>
<dbReference type="RefSeq" id="XP_026115467.1">
    <property type="nucleotide sequence ID" value="XM_026259682.1"/>
</dbReference>
<protein>
    <submittedName>
        <fullName evidence="12">Zinc finger BED domain-containing protein 1-like</fullName>
    </submittedName>
</protein>
<keyword evidence="8" id="KW-0539">Nucleus</keyword>
<evidence type="ECO:0000256" key="4">
    <source>
        <dbReference type="ARBA" id="ARBA00022833"/>
    </source>
</evidence>
<dbReference type="InterPro" id="IPR012337">
    <property type="entry name" value="RNaseH-like_sf"/>
</dbReference>
<accession>A0A6P6P3B1</accession>
<organism evidence="11 12">
    <name type="scientific">Carassius auratus</name>
    <name type="common">Goldfish</name>
    <dbReference type="NCBI Taxonomy" id="7957"/>
    <lineage>
        <taxon>Eukaryota</taxon>
        <taxon>Metazoa</taxon>
        <taxon>Chordata</taxon>
        <taxon>Craniata</taxon>
        <taxon>Vertebrata</taxon>
        <taxon>Euteleostomi</taxon>
        <taxon>Actinopterygii</taxon>
        <taxon>Neopterygii</taxon>
        <taxon>Teleostei</taxon>
        <taxon>Ostariophysi</taxon>
        <taxon>Cypriniformes</taxon>
        <taxon>Cyprinidae</taxon>
        <taxon>Cyprininae</taxon>
        <taxon>Carassius</taxon>
    </lineage>
</organism>
<dbReference type="InterPro" id="IPR008906">
    <property type="entry name" value="HATC_C_dom"/>
</dbReference>
<feature type="domain" description="BED-type" evidence="9">
    <location>
        <begin position="53"/>
        <end position="96"/>
    </location>
</feature>
<evidence type="ECO:0000259" key="10">
    <source>
        <dbReference type="Pfam" id="PF05699"/>
    </source>
</evidence>
<evidence type="ECO:0000313" key="12">
    <source>
        <dbReference type="RefSeq" id="XP_026115467.1"/>
    </source>
</evidence>
<sequence length="666" mass="75565">MHVDDATYPRNLEPRAAAGCNESSYSSSSLINMAENVSETEELVKKTGATSIIWTWFGFKPSDEQQKNILCRVCGAKVPAKSGNTTNLFYHLKTKHVVEYQHCQAMQPTAKSSTKNAGQKKQELIQTSIQQSFSKGTPYIRKSPRWIEITRAITVYLCKDMVPFQTVERRGFKAMIRAIDPRYEVPSRKYFTETEMPKLYAELRENVEKELCDLKYFATTTDLWSSRTMEPFLSLTIHYITDDWNLGSRCLQTSYFPAEHTAEEIAQGLKEALESWGFKEESQVCITTDNGTNVVKAASLNDWTRLQCFGHRLHLAIEKSMKDPRTDRAVGVCKKIVSAFSYSWKRRKELKKAQAEHHLPFHRLITETPTRWGSRQMMIQRVLEQEKALSQVLKADKKTKHLVPTWQDTDVLESISRTLGPLLEFTDALSGEDYVSVSYVKPVLHLFNNTVLAAADDDTELTKDMKRVILEYLNEKYSDPKTVDLLDMASLVDPRFKDAYIADDRQEFIKTRAVAEILSLLEVQAAMVREPLPHTSTEAAADGAEAAEVAVESQSKKVKRSLGSFFKKASSDGTAALADREAIEVELRSYLQTMQVDGETDPLDWWRLYQANFPRVARLAQKYLCIPATSAPSERAFSIGGNIVTCHRSLLKPETVDKLVFLANNL</sequence>
<evidence type="ECO:0000313" key="11">
    <source>
        <dbReference type="Proteomes" id="UP000515129"/>
    </source>
</evidence>
<evidence type="ECO:0000256" key="2">
    <source>
        <dbReference type="ARBA" id="ARBA00022723"/>
    </source>
</evidence>
<keyword evidence="4" id="KW-0862">Zinc</keyword>
<dbReference type="OrthoDB" id="10050977at2759"/>
<evidence type="ECO:0000256" key="3">
    <source>
        <dbReference type="ARBA" id="ARBA00022771"/>
    </source>
</evidence>
<proteinExistence type="predicted"/>
<dbReference type="InterPro" id="IPR052035">
    <property type="entry name" value="ZnF_BED_domain_contain"/>
</dbReference>
<dbReference type="SUPFAM" id="SSF140996">
    <property type="entry name" value="Hermes dimerisation domain"/>
    <property type="match status" value="1"/>
</dbReference>
<reference evidence="12" key="1">
    <citation type="submission" date="2025-08" db="UniProtKB">
        <authorList>
            <consortium name="RefSeq"/>
        </authorList>
    </citation>
    <scope>IDENTIFICATION</scope>
    <source>
        <strain evidence="12">Wakin</strain>
        <tissue evidence="12">Muscle</tissue>
    </source>
</reference>
<comment type="subcellular location">
    <subcellularLocation>
        <location evidence="1">Nucleus</location>
    </subcellularLocation>
</comment>
<keyword evidence="3" id="KW-0863">Zinc-finger</keyword>
<gene>
    <name evidence="12" type="primary">LOC113094046</name>
</gene>
<dbReference type="SUPFAM" id="SSF53098">
    <property type="entry name" value="Ribonuclease H-like"/>
    <property type="match status" value="1"/>
</dbReference>
<dbReference type="InterPro" id="IPR003656">
    <property type="entry name" value="Znf_BED"/>
</dbReference>
<evidence type="ECO:0000256" key="8">
    <source>
        <dbReference type="ARBA" id="ARBA00023242"/>
    </source>
</evidence>
<dbReference type="GO" id="GO:0005634">
    <property type="term" value="C:nucleus"/>
    <property type="evidence" value="ECO:0007669"/>
    <property type="project" value="UniProtKB-SubCell"/>
</dbReference>
<dbReference type="GeneID" id="113094046"/>
<dbReference type="InterPro" id="IPR036236">
    <property type="entry name" value="Znf_C2H2_sf"/>
</dbReference>
<dbReference type="Pfam" id="PF02892">
    <property type="entry name" value="zf-BED"/>
    <property type="match status" value="1"/>
</dbReference>
<dbReference type="Pfam" id="PF05699">
    <property type="entry name" value="Dimer_Tnp_hAT"/>
    <property type="match status" value="1"/>
</dbReference>
<name>A0A6P6P3B1_CARAU</name>
<keyword evidence="6" id="KW-0238">DNA-binding</keyword>
<keyword evidence="5" id="KW-0805">Transcription regulation</keyword>
<dbReference type="GO" id="GO:0046983">
    <property type="term" value="F:protein dimerization activity"/>
    <property type="evidence" value="ECO:0007669"/>
    <property type="project" value="InterPro"/>
</dbReference>
<keyword evidence="11" id="KW-1185">Reference proteome</keyword>
<keyword evidence="7" id="KW-0804">Transcription</keyword>
<evidence type="ECO:0000256" key="6">
    <source>
        <dbReference type="ARBA" id="ARBA00023125"/>
    </source>
</evidence>
<dbReference type="PANTHER" id="PTHR46481:SF9">
    <property type="entry name" value="ZINC FINGER BED DOMAIN-CONTAINING PROTEIN 1-LIKE"/>
    <property type="match status" value="1"/>
</dbReference>
<dbReference type="AlphaFoldDB" id="A0A6P6P3B1"/>